<organism evidence="1 2">
    <name type="scientific">Rhabditophanes sp. KR3021</name>
    <dbReference type="NCBI Taxonomy" id="114890"/>
    <lineage>
        <taxon>Eukaryota</taxon>
        <taxon>Metazoa</taxon>
        <taxon>Ecdysozoa</taxon>
        <taxon>Nematoda</taxon>
        <taxon>Chromadorea</taxon>
        <taxon>Rhabditida</taxon>
        <taxon>Tylenchina</taxon>
        <taxon>Panagrolaimomorpha</taxon>
        <taxon>Strongyloidoidea</taxon>
        <taxon>Alloionematidae</taxon>
        <taxon>Rhabditophanes</taxon>
    </lineage>
</organism>
<name>A0AC35TSL2_9BILA</name>
<sequence length="447" mass="51486">MIFRRNIQNIISKCQFSSKNSSDFKVLSALDKELVRSRPDLNLEMITDSKNKQMYEKNIVQRKGIGNIERIQHLWESIQRFTDSEKENQGFATPKESEEYFRNLWDQMYYEAYLLPNSTHPETPIGDETNNLVVDTYGDVQEKDQSKTYFAEDLVKSWRSLHHPTKAAGNRSYFLSGYLAILEKAILNYVFNYVKNLGFVPVIVPDLIHNNVTVGCGVIQKADHNSIQYSVFNNPSLHLSGTAEMGLGALIEGKMFTNSNEFPKKFVALSRCYRPEVSNSAQEAKLYRVHEFFKIEMFSLCLPSQSSQMLEDFLQIQKDIFKNLEIPYRVLNMSSQELGASAYKKYDIEAWMKGRKMFGEVSSSSNCTDYQTRRLNVKFQNEIGEYEFLHTVNGTAVASTRTLISILENSQKGKTIPSFPSVLNINMDRGKWQPLKMKEASNFKYTD</sequence>
<evidence type="ECO:0000313" key="2">
    <source>
        <dbReference type="WBParaSite" id="RSKR_0000403900.1"/>
    </source>
</evidence>
<dbReference type="WBParaSite" id="RSKR_0000403900.1">
    <property type="protein sequence ID" value="RSKR_0000403900.1"/>
    <property type="gene ID" value="RSKR_0000403900"/>
</dbReference>
<dbReference type="Proteomes" id="UP000095286">
    <property type="component" value="Unplaced"/>
</dbReference>
<protein>
    <submittedName>
        <fullName evidence="2">Serine--tRNA ligase</fullName>
    </submittedName>
</protein>
<proteinExistence type="predicted"/>
<reference evidence="2" key="1">
    <citation type="submission" date="2016-11" db="UniProtKB">
        <authorList>
            <consortium name="WormBaseParasite"/>
        </authorList>
    </citation>
    <scope>IDENTIFICATION</scope>
    <source>
        <strain evidence="2">KR3021</strain>
    </source>
</reference>
<evidence type="ECO:0000313" key="1">
    <source>
        <dbReference type="Proteomes" id="UP000095286"/>
    </source>
</evidence>
<accession>A0AC35TSL2</accession>